<evidence type="ECO:0000313" key="3">
    <source>
        <dbReference type="Proteomes" id="UP000600449"/>
    </source>
</evidence>
<evidence type="ECO:0000313" key="2">
    <source>
        <dbReference type="EMBL" id="GGK25194.1"/>
    </source>
</evidence>
<dbReference type="EMBL" id="BMMF01000003">
    <property type="protein sequence ID" value="GGK25194.1"/>
    <property type="molecule type" value="Genomic_DNA"/>
</dbReference>
<gene>
    <name evidence="2" type="ORF">GCM10011322_09710</name>
</gene>
<feature type="region of interest" description="Disordered" evidence="1">
    <location>
        <begin position="1"/>
        <end position="21"/>
    </location>
</feature>
<dbReference type="AlphaFoldDB" id="A0A917Q5G8"/>
<accession>A0A917Q5G8</accession>
<reference evidence="2 3" key="1">
    <citation type="journal article" date="2014" name="Int. J. Syst. Evol. Microbiol.">
        <title>Complete genome sequence of Corynebacterium casei LMG S-19264T (=DSM 44701T), isolated from a smear-ripened cheese.</title>
        <authorList>
            <consortium name="US DOE Joint Genome Institute (JGI-PGF)"/>
            <person name="Walter F."/>
            <person name="Albersmeier A."/>
            <person name="Kalinowski J."/>
            <person name="Ruckert C."/>
        </authorList>
    </citation>
    <scope>NUCLEOTIDE SEQUENCE [LARGE SCALE GENOMIC DNA]</scope>
    <source>
        <strain evidence="2 3">CGMCC 1.9161</strain>
    </source>
</reference>
<name>A0A917Q5G8_9HYPH</name>
<feature type="compositionally biased region" description="Polar residues" evidence="1">
    <location>
        <begin position="1"/>
        <end position="14"/>
    </location>
</feature>
<organism evidence="2 3">
    <name type="scientific">Salinarimonas ramus</name>
    <dbReference type="NCBI Taxonomy" id="690164"/>
    <lineage>
        <taxon>Bacteria</taxon>
        <taxon>Pseudomonadati</taxon>
        <taxon>Pseudomonadota</taxon>
        <taxon>Alphaproteobacteria</taxon>
        <taxon>Hyphomicrobiales</taxon>
        <taxon>Salinarimonadaceae</taxon>
        <taxon>Salinarimonas</taxon>
    </lineage>
</organism>
<dbReference type="RefSeq" id="WP_188910220.1">
    <property type="nucleotide sequence ID" value="NZ_BMMF01000003.1"/>
</dbReference>
<dbReference type="Proteomes" id="UP000600449">
    <property type="component" value="Unassembled WGS sequence"/>
</dbReference>
<proteinExistence type="predicted"/>
<keyword evidence="3" id="KW-1185">Reference proteome</keyword>
<sequence>MFLFASTSGLSSRGGTHRAPAASPIPRIPVGGFGIELRASLDLDQVASAWTALARRALVASPFAEHALLAAAARHLPEGRRLQTLLVWSGETLVGVAPTQLARSGLGQRRLVPWRVDLLPAATPLLDREVAGPAIEAMLRFARERGTPLVLADAPQGTALAHLLRAAGLAATPCPETVPQALAPETMAEPTAAIGLDIHVARHASEIRDAVETFLALDAETAGAQREPLKREPIVRDPGRASLVRTATRRAARERACRVAIARRAGAPVAAAILVRDHVWLTARSPESAPALAALLARRPPIAPTPRTDWAALPAAAPRPAIPGRALAAARRLLPQPMRAS</sequence>
<comment type="caution">
    <text evidence="2">The sequence shown here is derived from an EMBL/GenBank/DDBJ whole genome shotgun (WGS) entry which is preliminary data.</text>
</comment>
<evidence type="ECO:0000256" key="1">
    <source>
        <dbReference type="SAM" id="MobiDB-lite"/>
    </source>
</evidence>
<protein>
    <submittedName>
        <fullName evidence="2">Uncharacterized protein</fullName>
    </submittedName>
</protein>